<sequence length="247" mass="26126">MATYTIVKPGRLGLSAVRAELLNRGPDSFGQDLQEISAALKADGEEALAQARELLQAAQLLLREEQQRLVALAPGDLRAAALDRAATLTLRHVQALRQLSARAAIRPPRVQRGEALLHGRVTDELDRAAGPLTVTLADARGRPVPDIAPATVDATGYYALVVPAEVVARLGAEARLSLVLSHGEDKVTPKLEPVALAGGVRVVDVKLDPAALGKLRLRPAADTPARPRPPAQPPATPPRKPRGPAKE</sequence>
<proteinExistence type="predicted"/>
<gene>
    <name evidence="2" type="ORF">HHL10_17795</name>
</gene>
<name>A0A848FCX5_9BURK</name>
<organism evidence="2 3">
    <name type="scientific">Azohydromonas caseinilytica</name>
    <dbReference type="NCBI Taxonomy" id="2728836"/>
    <lineage>
        <taxon>Bacteria</taxon>
        <taxon>Pseudomonadati</taxon>
        <taxon>Pseudomonadota</taxon>
        <taxon>Betaproteobacteria</taxon>
        <taxon>Burkholderiales</taxon>
        <taxon>Sphaerotilaceae</taxon>
        <taxon>Azohydromonas</taxon>
    </lineage>
</organism>
<evidence type="ECO:0000256" key="1">
    <source>
        <dbReference type="SAM" id="MobiDB-lite"/>
    </source>
</evidence>
<comment type="caution">
    <text evidence="2">The sequence shown here is derived from an EMBL/GenBank/DDBJ whole genome shotgun (WGS) entry which is preliminary data.</text>
</comment>
<dbReference type="Proteomes" id="UP000574067">
    <property type="component" value="Unassembled WGS sequence"/>
</dbReference>
<evidence type="ECO:0000313" key="2">
    <source>
        <dbReference type="EMBL" id="NML16836.1"/>
    </source>
</evidence>
<accession>A0A848FCX5</accession>
<keyword evidence="3" id="KW-1185">Reference proteome</keyword>
<feature type="compositionally biased region" description="Pro residues" evidence="1">
    <location>
        <begin position="226"/>
        <end position="238"/>
    </location>
</feature>
<evidence type="ECO:0000313" key="3">
    <source>
        <dbReference type="Proteomes" id="UP000574067"/>
    </source>
</evidence>
<dbReference type="RefSeq" id="WP_169161740.1">
    <property type="nucleotide sequence ID" value="NZ_JABBFW010000013.1"/>
</dbReference>
<reference evidence="2 3" key="1">
    <citation type="submission" date="2020-04" db="EMBL/GenBank/DDBJ databases">
        <title>Azohydromonas sp. isolated from soil.</title>
        <authorList>
            <person name="Dahal R.H."/>
        </authorList>
    </citation>
    <scope>NUCLEOTIDE SEQUENCE [LARGE SCALE GENOMIC DNA]</scope>
    <source>
        <strain evidence="2 3">G-1-1-14</strain>
    </source>
</reference>
<dbReference type="AlphaFoldDB" id="A0A848FCX5"/>
<protein>
    <submittedName>
        <fullName evidence="2">Uncharacterized protein</fullName>
    </submittedName>
</protein>
<dbReference type="EMBL" id="JABBFW010000013">
    <property type="protein sequence ID" value="NML16836.1"/>
    <property type="molecule type" value="Genomic_DNA"/>
</dbReference>
<feature type="region of interest" description="Disordered" evidence="1">
    <location>
        <begin position="214"/>
        <end position="247"/>
    </location>
</feature>